<evidence type="ECO:0000256" key="4">
    <source>
        <dbReference type="ARBA" id="ARBA00022989"/>
    </source>
</evidence>
<dbReference type="InterPro" id="IPR011701">
    <property type="entry name" value="MFS"/>
</dbReference>
<dbReference type="Proteomes" id="UP000813385">
    <property type="component" value="Unassembled WGS sequence"/>
</dbReference>
<keyword evidence="3 6" id="KW-0812">Transmembrane</keyword>
<accession>A0A8K0TDX2</accession>
<keyword evidence="2" id="KW-0813">Transport</keyword>
<organism evidence="7 8">
    <name type="scientific">Plectosphaerella cucumerina</name>
    <dbReference type="NCBI Taxonomy" id="40658"/>
    <lineage>
        <taxon>Eukaryota</taxon>
        <taxon>Fungi</taxon>
        <taxon>Dikarya</taxon>
        <taxon>Ascomycota</taxon>
        <taxon>Pezizomycotina</taxon>
        <taxon>Sordariomycetes</taxon>
        <taxon>Hypocreomycetidae</taxon>
        <taxon>Glomerellales</taxon>
        <taxon>Plectosphaerellaceae</taxon>
        <taxon>Plectosphaerella</taxon>
    </lineage>
</organism>
<feature type="transmembrane region" description="Helical" evidence="6">
    <location>
        <begin position="105"/>
        <end position="124"/>
    </location>
</feature>
<evidence type="ECO:0000256" key="2">
    <source>
        <dbReference type="ARBA" id="ARBA00022448"/>
    </source>
</evidence>
<dbReference type="PANTHER" id="PTHR43791:SF15">
    <property type="entry name" value="TRANSPORTER SEO1-RELATED"/>
    <property type="match status" value="1"/>
</dbReference>
<evidence type="ECO:0000256" key="5">
    <source>
        <dbReference type="ARBA" id="ARBA00023136"/>
    </source>
</evidence>
<dbReference type="OrthoDB" id="4834148at2759"/>
<evidence type="ECO:0000313" key="8">
    <source>
        <dbReference type="Proteomes" id="UP000813385"/>
    </source>
</evidence>
<name>A0A8K0TDX2_9PEZI</name>
<feature type="transmembrane region" description="Helical" evidence="6">
    <location>
        <begin position="37"/>
        <end position="62"/>
    </location>
</feature>
<evidence type="ECO:0000256" key="3">
    <source>
        <dbReference type="ARBA" id="ARBA00022692"/>
    </source>
</evidence>
<sequence>MAAKEPVLTTSDGVSFFSWFDPNDGPAERRLIMKLDFFILAYAFVGFWVLYIDRGLLINAYISGLREDLGFYDNELVQLNSIYSAGYCTSMIPATLLVTRYPAKLVLPTAMLGWGVFTILCYRAQSFSELAAYRFLIAFIVRRAGVFYVSSGVGTMTTGLLAARIYQSLDGALGHPGWRWMYIVGASLTFPVAIWGYFSLPGSPRDGRRWFLTEHEFGLAKERMAIQGRSDPKGLQLSRATLGRFLGRWHFWLLVPWNIQWLLGYASMTTGGPTLWLRSQPQYTTVQVNNFTAIAPSIGIVLILTFAWIVDKGGRRAIVPVIASASALHFISKFAWILYDETSFGYKWFAVAINYIEVSLSPINYSVANLACAGDAEERAFIISSMLAFSTAFSAWVNLLTFPTVEAPRFLKGYITEAEEKAKEEKLERESHI</sequence>
<feature type="transmembrane region" description="Helical" evidence="6">
    <location>
        <begin position="288"/>
        <end position="310"/>
    </location>
</feature>
<dbReference type="Pfam" id="PF07690">
    <property type="entry name" value="MFS_1"/>
    <property type="match status" value="1"/>
</dbReference>
<dbReference type="GO" id="GO:0016020">
    <property type="term" value="C:membrane"/>
    <property type="evidence" value="ECO:0007669"/>
    <property type="project" value="UniProtKB-SubCell"/>
</dbReference>
<feature type="transmembrane region" description="Helical" evidence="6">
    <location>
        <begin position="145"/>
        <end position="166"/>
    </location>
</feature>
<evidence type="ECO:0000313" key="7">
    <source>
        <dbReference type="EMBL" id="KAH7361672.1"/>
    </source>
</evidence>
<dbReference type="GO" id="GO:0022857">
    <property type="term" value="F:transmembrane transporter activity"/>
    <property type="evidence" value="ECO:0007669"/>
    <property type="project" value="InterPro"/>
</dbReference>
<dbReference type="AlphaFoldDB" id="A0A8K0TDX2"/>
<dbReference type="InterPro" id="IPR036259">
    <property type="entry name" value="MFS_trans_sf"/>
</dbReference>
<dbReference type="SUPFAM" id="SSF103473">
    <property type="entry name" value="MFS general substrate transporter"/>
    <property type="match status" value="1"/>
</dbReference>
<reference evidence="7" key="1">
    <citation type="journal article" date="2021" name="Nat. Commun.">
        <title>Genetic determinants of endophytism in the Arabidopsis root mycobiome.</title>
        <authorList>
            <person name="Mesny F."/>
            <person name="Miyauchi S."/>
            <person name="Thiergart T."/>
            <person name="Pickel B."/>
            <person name="Atanasova L."/>
            <person name="Karlsson M."/>
            <person name="Huettel B."/>
            <person name="Barry K.W."/>
            <person name="Haridas S."/>
            <person name="Chen C."/>
            <person name="Bauer D."/>
            <person name="Andreopoulos W."/>
            <person name="Pangilinan J."/>
            <person name="LaButti K."/>
            <person name="Riley R."/>
            <person name="Lipzen A."/>
            <person name="Clum A."/>
            <person name="Drula E."/>
            <person name="Henrissat B."/>
            <person name="Kohler A."/>
            <person name="Grigoriev I.V."/>
            <person name="Martin F.M."/>
            <person name="Hacquard S."/>
        </authorList>
    </citation>
    <scope>NUCLEOTIDE SEQUENCE</scope>
    <source>
        <strain evidence="7">MPI-CAGE-AT-0016</strain>
    </source>
</reference>
<evidence type="ECO:0000256" key="1">
    <source>
        <dbReference type="ARBA" id="ARBA00004141"/>
    </source>
</evidence>
<keyword evidence="5 6" id="KW-0472">Membrane</keyword>
<feature type="transmembrane region" description="Helical" evidence="6">
    <location>
        <begin position="317"/>
        <end position="339"/>
    </location>
</feature>
<feature type="transmembrane region" description="Helical" evidence="6">
    <location>
        <begin position="249"/>
        <end position="268"/>
    </location>
</feature>
<keyword evidence="4 6" id="KW-1133">Transmembrane helix</keyword>
<proteinExistence type="predicted"/>
<dbReference type="PANTHER" id="PTHR43791">
    <property type="entry name" value="PERMEASE-RELATED"/>
    <property type="match status" value="1"/>
</dbReference>
<protein>
    <submittedName>
        <fullName evidence="7">Major facilitator superfamily domain-containing protein</fullName>
    </submittedName>
</protein>
<feature type="transmembrane region" description="Helical" evidence="6">
    <location>
        <begin position="380"/>
        <end position="402"/>
    </location>
</feature>
<keyword evidence="8" id="KW-1185">Reference proteome</keyword>
<evidence type="ECO:0000256" key="6">
    <source>
        <dbReference type="SAM" id="Phobius"/>
    </source>
</evidence>
<dbReference type="Gene3D" id="1.20.1250.20">
    <property type="entry name" value="MFS general substrate transporter like domains"/>
    <property type="match status" value="2"/>
</dbReference>
<comment type="subcellular location">
    <subcellularLocation>
        <location evidence="1">Membrane</location>
        <topology evidence="1">Multi-pass membrane protein</topology>
    </subcellularLocation>
</comment>
<comment type="caution">
    <text evidence="7">The sequence shown here is derived from an EMBL/GenBank/DDBJ whole genome shotgun (WGS) entry which is preliminary data.</text>
</comment>
<dbReference type="EMBL" id="JAGPXD010000003">
    <property type="protein sequence ID" value="KAH7361672.1"/>
    <property type="molecule type" value="Genomic_DNA"/>
</dbReference>
<feature type="transmembrane region" description="Helical" evidence="6">
    <location>
        <begin position="178"/>
        <end position="200"/>
    </location>
</feature>
<gene>
    <name evidence="7" type="ORF">B0T11DRAFT_305537</name>
</gene>